<feature type="compositionally biased region" description="Basic and acidic residues" evidence="1">
    <location>
        <begin position="352"/>
        <end position="361"/>
    </location>
</feature>
<dbReference type="STRING" id="1121429.SAMN02745133_02781"/>
<feature type="transmembrane region" description="Helical" evidence="2">
    <location>
        <begin position="21"/>
        <end position="39"/>
    </location>
</feature>
<keyword evidence="2" id="KW-1133">Transmembrane helix</keyword>
<feature type="region of interest" description="Disordered" evidence="1">
    <location>
        <begin position="352"/>
        <end position="374"/>
    </location>
</feature>
<dbReference type="RefSeq" id="WP_084127755.1">
    <property type="nucleotide sequence ID" value="NZ_FQUY01000027.1"/>
</dbReference>
<accession>A0A1M5C2M8</accession>
<protein>
    <submittedName>
        <fullName evidence="3">Stage II sporulation protein P</fullName>
    </submittedName>
</protein>
<evidence type="ECO:0000256" key="1">
    <source>
        <dbReference type="SAM" id="MobiDB-lite"/>
    </source>
</evidence>
<keyword evidence="2" id="KW-0472">Membrane</keyword>
<dbReference type="Proteomes" id="UP000184148">
    <property type="component" value="Unassembled WGS sequence"/>
</dbReference>
<dbReference type="AlphaFoldDB" id="A0A1M5C2M8"/>
<proteinExistence type="predicted"/>
<keyword evidence="2" id="KW-0812">Transmembrane</keyword>
<evidence type="ECO:0000313" key="4">
    <source>
        <dbReference type="Proteomes" id="UP000184148"/>
    </source>
</evidence>
<organism evidence="3 4">
    <name type="scientific">Desulforamulus putei DSM 12395</name>
    <dbReference type="NCBI Taxonomy" id="1121429"/>
    <lineage>
        <taxon>Bacteria</taxon>
        <taxon>Bacillati</taxon>
        <taxon>Bacillota</taxon>
        <taxon>Clostridia</taxon>
        <taxon>Eubacteriales</taxon>
        <taxon>Peptococcaceae</taxon>
        <taxon>Desulforamulus</taxon>
    </lineage>
</organism>
<gene>
    <name evidence="3" type="ORF">SAMN02745133_02781</name>
</gene>
<dbReference type="NCBIfam" id="TIGR02867">
    <property type="entry name" value="spore_II_P"/>
    <property type="match status" value="1"/>
</dbReference>
<name>A0A1M5C2M8_9FIRM</name>
<keyword evidence="4" id="KW-1185">Reference proteome</keyword>
<dbReference type="Pfam" id="PF07454">
    <property type="entry name" value="SpoIIP"/>
    <property type="match status" value="1"/>
</dbReference>
<evidence type="ECO:0000256" key="2">
    <source>
        <dbReference type="SAM" id="Phobius"/>
    </source>
</evidence>
<reference evidence="4" key="1">
    <citation type="submission" date="2016-11" db="EMBL/GenBank/DDBJ databases">
        <authorList>
            <person name="Varghese N."/>
            <person name="Submissions S."/>
        </authorList>
    </citation>
    <scope>NUCLEOTIDE SEQUENCE [LARGE SCALE GENOMIC DNA]</scope>
    <source>
        <strain evidence="4">DSM 12395</strain>
    </source>
</reference>
<evidence type="ECO:0000313" key="3">
    <source>
        <dbReference type="EMBL" id="SHF48916.1"/>
    </source>
</evidence>
<dbReference type="EMBL" id="FQUY01000027">
    <property type="protein sequence ID" value="SHF48916.1"/>
    <property type="molecule type" value="Genomic_DNA"/>
</dbReference>
<sequence>MVFIHRYYRGIRVKTKRTASILSIVFIGLFWAALLFGGLRLGDETAGKALVQSADWLVRKMFQDPRGMILASMPALAWQDTPEEMESPGRALLSWLTGVAGIDGNPAGILRAQMPLLGQISPPEVTVIAVDPAIPEIREDLQPGQRNGQDVLVGIYTTHTGETYTLTDGIDRLTGQRGGVVTVAKAVQKKLEDKYAIRVVLSDRIHDTRYATSYLESKKTAREMVEKNPHMIALLDIHRDAGRTRQESLVEVKGKKVAPILIIVGSDARAPFPNWKQNYQFACRLADKINELYPGLCMGVRVKEGRYNQFLHPGSLLLEIGTDNNSLEEAVASGEMLADALAKVVQEEITTRKIPQKEEKAPAGLSPGEMEENV</sequence>
<dbReference type="InterPro" id="IPR010897">
    <property type="entry name" value="Spore_II_P"/>
</dbReference>